<evidence type="ECO:0000256" key="4">
    <source>
        <dbReference type="ARBA" id="ARBA00022692"/>
    </source>
</evidence>
<accession>A0A0F7DC93</accession>
<keyword evidence="5 7" id="KW-1133">Transmembrane helix</keyword>
<evidence type="ECO:0000256" key="6">
    <source>
        <dbReference type="ARBA" id="ARBA00023136"/>
    </source>
</evidence>
<feature type="transmembrane region" description="Helical" evidence="7">
    <location>
        <begin position="240"/>
        <end position="256"/>
    </location>
</feature>
<feature type="transmembrane region" description="Helical" evidence="7">
    <location>
        <begin position="6"/>
        <end position="27"/>
    </location>
</feature>
<feature type="transmembrane region" description="Helical" evidence="7">
    <location>
        <begin position="216"/>
        <end position="234"/>
    </location>
</feature>
<feature type="transmembrane region" description="Helical" evidence="7">
    <location>
        <begin position="303"/>
        <end position="321"/>
    </location>
</feature>
<reference evidence="8 9" key="1">
    <citation type="submission" date="2015-04" db="EMBL/GenBank/DDBJ databases">
        <title>The complete genome sequence of the hyperthermophilic, obligate iron-reducing archaeon Geoglobus ahangari strain 234T.</title>
        <authorList>
            <person name="Manzella M.P."/>
            <person name="Holmes D.E."/>
            <person name="Rocheleau J.M."/>
            <person name="Chung A."/>
            <person name="Reguera G."/>
            <person name="Kashefi K."/>
        </authorList>
    </citation>
    <scope>NUCLEOTIDE SEQUENCE [LARGE SCALE GENOMIC DNA]</scope>
    <source>
        <strain evidence="8 9">234</strain>
    </source>
</reference>
<dbReference type="KEGG" id="gah:GAH_00202"/>
<feature type="transmembrane region" description="Helical" evidence="7">
    <location>
        <begin position="108"/>
        <end position="129"/>
    </location>
</feature>
<dbReference type="GO" id="GO:0071555">
    <property type="term" value="P:cell wall organization"/>
    <property type="evidence" value="ECO:0007669"/>
    <property type="project" value="TreeGrafter"/>
</dbReference>
<sequence>MWGENSEWIIVMLTAFAVGASILPLQIKKFVEKGVVVPDYYKNHIRYVPTSGGLSVLLAFYTPLFLALTGIFPLNVSLPEVTAAFIIALYGLFGLLDDLIDVGRISKVILPPMFAIPIAFVAEEGWAPVVGSIDGALLFVVAPVYVMVVANLINMHSGFNGMASGLTSLLLGTLLVKTLLTGKGSILVTSAMLGALIAFLYYNWYPSRIFDGNIGAFTMGSVVGLGIVLGGFYVSGFIMLIPHTVNFLMYVYWRIMRFLRPHDKRYELVKFGRVRKDKTIEAPNPYTLKWVLPYYFRVTERQIVLAMYALTGFFCAVSLFIPY</sequence>
<dbReference type="InParanoid" id="A0A0F7DC93"/>
<evidence type="ECO:0000256" key="1">
    <source>
        <dbReference type="ARBA" id="ARBA00004651"/>
    </source>
</evidence>
<dbReference type="AlphaFoldDB" id="A0A0F7DC93"/>
<feature type="transmembrane region" description="Helical" evidence="7">
    <location>
        <begin position="47"/>
        <end position="72"/>
    </location>
</feature>
<dbReference type="HOGENOM" id="CLU_023982_4_0_2"/>
<dbReference type="PATRIC" id="fig|113653.22.peg.199"/>
<comment type="subcellular location">
    <subcellularLocation>
        <location evidence="1">Cell membrane</location>
        <topology evidence="1">Multi-pass membrane protein</topology>
    </subcellularLocation>
</comment>
<evidence type="ECO:0000313" key="9">
    <source>
        <dbReference type="Proteomes" id="UP000034723"/>
    </source>
</evidence>
<dbReference type="FunCoup" id="A0A0F7DC93">
    <property type="interactions" value="102"/>
</dbReference>
<keyword evidence="6 7" id="KW-0472">Membrane</keyword>
<dbReference type="PANTHER" id="PTHR22926">
    <property type="entry name" value="PHOSPHO-N-ACETYLMURAMOYL-PENTAPEPTIDE-TRANSFERASE"/>
    <property type="match status" value="1"/>
</dbReference>
<evidence type="ECO:0000256" key="5">
    <source>
        <dbReference type="ARBA" id="ARBA00022989"/>
    </source>
</evidence>
<organism evidence="8 9">
    <name type="scientific">Geoglobus ahangari</name>
    <dbReference type="NCBI Taxonomy" id="113653"/>
    <lineage>
        <taxon>Archaea</taxon>
        <taxon>Methanobacteriati</taxon>
        <taxon>Methanobacteriota</taxon>
        <taxon>Archaeoglobi</taxon>
        <taxon>Archaeoglobales</taxon>
        <taxon>Archaeoglobaceae</taxon>
        <taxon>Geoglobus</taxon>
    </lineage>
</organism>
<dbReference type="GO" id="GO:0044038">
    <property type="term" value="P:cell wall macromolecule biosynthetic process"/>
    <property type="evidence" value="ECO:0007669"/>
    <property type="project" value="TreeGrafter"/>
</dbReference>
<dbReference type="GO" id="GO:0003975">
    <property type="term" value="F:UDP-N-acetylglucosamine-dolichyl-phosphate N-acetylglucosaminephosphotransferase activity"/>
    <property type="evidence" value="ECO:0007669"/>
    <property type="project" value="UniProtKB-EC"/>
</dbReference>
<dbReference type="STRING" id="113653.GAH_00202"/>
<dbReference type="Proteomes" id="UP000034723">
    <property type="component" value="Chromosome"/>
</dbReference>
<keyword evidence="3 8" id="KW-0808">Transferase</keyword>
<keyword evidence="9" id="KW-1185">Reference proteome</keyword>
<dbReference type="Pfam" id="PF00953">
    <property type="entry name" value="Glycos_transf_4"/>
    <property type="match status" value="1"/>
</dbReference>
<evidence type="ECO:0000256" key="3">
    <source>
        <dbReference type="ARBA" id="ARBA00022679"/>
    </source>
</evidence>
<feature type="transmembrane region" description="Helical" evidence="7">
    <location>
        <begin position="186"/>
        <end position="204"/>
    </location>
</feature>
<feature type="transmembrane region" description="Helical" evidence="7">
    <location>
        <begin position="78"/>
        <end position="96"/>
    </location>
</feature>
<dbReference type="InterPro" id="IPR000715">
    <property type="entry name" value="Glycosyl_transferase_4"/>
</dbReference>
<keyword evidence="4 7" id="KW-0812">Transmembrane</keyword>
<protein>
    <submittedName>
        <fullName evidence="8">UDP-N-acetylmuramyl pentapeptide phosphotransferase/UDP-N-acetylglucosamine-1-phosphate transferase</fullName>
        <ecNumber evidence="8">2.7.8.15</ecNumber>
    </submittedName>
</protein>
<proteinExistence type="predicted"/>
<dbReference type="GeneID" id="24802790"/>
<evidence type="ECO:0000313" key="8">
    <source>
        <dbReference type="EMBL" id="AKG92441.1"/>
    </source>
</evidence>
<dbReference type="OrthoDB" id="34534at2157"/>
<keyword evidence="2" id="KW-1003">Cell membrane</keyword>
<dbReference type="RefSeq" id="WP_048094289.1">
    <property type="nucleotide sequence ID" value="NZ_CP011267.1"/>
</dbReference>
<feature type="transmembrane region" description="Helical" evidence="7">
    <location>
        <begin position="135"/>
        <end position="154"/>
    </location>
</feature>
<dbReference type="PANTHER" id="PTHR22926:SF3">
    <property type="entry name" value="UNDECAPRENYL-PHOSPHATE ALPHA-N-ACETYLGLUCOSAMINYL 1-PHOSPHATE TRANSFERASE"/>
    <property type="match status" value="1"/>
</dbReference>
<dbReference type="EC" id="2.7.8.15" evidence="8"/>
<name>A0A0F7DC93_9EURY</name>
<evidence type="ECO:0000256" key="7">
    <source>
        <dbReference type="SAM" id="Phobius"/>
    </source>
</evidence>
<gene>
    <name evidence="8" type="ORF">GAH_00202</name>
</gene>
<evidence type="ECO:0000256" key="2">
    <source>
        <dbReference type="ARBA" id="ARBA00022475"/>
    </source>
</evidence>
<dbReference type="EMBL" id="CP011267">
    <property type="protein sequence ID" value="AKG92441.1"/>
    <property type="molecule type" value="Genomic_DNA"/>
</dbReference>
<dbReference type="GO" id="GO:0005886">
    <property type="term" value="C:plasma membrane"/>
    <property type="evidence" value="ECO:0007669"/>
    <property type="project" value="UniProtKB-SubCell"/>
</dbReference>